<name>A0A7S3CXA4_9EUKA</name>
<dbReference type="PANTHER" id="PTHR15010:SF0">
    <property type="entry name" value="ACYLOXYACYL HYDROLASE"/>
    <property type="match status" value="1"/>
</dbReference>
<organism evidence="1">
    <name type="scientific">Palpitomonas bilix</name>
    <dbReference type="NCBI Taxonomy" id="652834"/>
    <lineage>
        <taxon>Eukaryota</taxon>
        <taxon>Eukaryota incertae sedis</taxon>
    </lineage>
</organism>
<proteinExistence type="predicted"/>
<protein>
    <submittedName>
        <fullName evidence="1">Uncharacterized protein</fullName>
    </submittedName>
</protein>
<dbReference type="AlphaFoldDB" id="A0A7S3CXA4"/>
<evidence type="ECO:0000313" key="1">
    <source>
        <dbReference type="EMBL" id="CAE0238502.1"/>
    </source>
</evidence>
<dbReference type="GO" id="GO:0050528">
    <property type="term" value="F:acyloxyacyl hydrolase activity"/>
    <property type="evidence" value="ECO:0007669"/>
    <property type="project" value="InterPro"/>
</dbReference>
<gene>
    <name evidence="1" type="ORF">PBIL07802_LOCUS645</name>
</gene>
<dbReference type="EMBL" id="HBIB01000924">
    <property type="protein sequence ID" value="CAE0238502.1"/>
    <property type="molecule type" value="Transcribed_RNA"/>
</dbReference>
<dbReference type="GO" id="GO:0005509">
    <property type="term" value="F:calcium ion binding"/>
    <property type="evidence" value="ECO:0007669"/>
    <property type="project" value="TreeGrafter"/>
</dbReference>
<reference evidence="1" key="1">
    <citation type="submission" date="2021-01" db="EMBL/GenBank/DDBJ databases">
        <authorList>
            <person name="Corre E."/>
            <person name="Pelletier E."/>
            <person name="Niang G."/>
            <person name="Scheremetjew M."/>
            <person name="Finn R."/>
            <person name="Kale V."/>
            <person name="Holt S."/>
            <person name="Cochrane G."/>
            <person name="Meng A."/>
            <person name="Brown T."/>
            <person name="Cohen L."/>
        </authorList>
    </citation>
    <scope>NUCLEOTIDE SEQUENCE</scope>
    <source>
        <strain evidence="1">NIES-2562</strain>
    </source>
</reference>
<dbReference type="InterPro" id="IPR039676">
    <property type="entry name" value="AOAH"/>
</dbReference>
<accession>A0A7S3CXA4</accession>
<sequence length="193" mass="21659">MTSVDKYRDELLSTLEKLDNMIPAGSHVVLGGTADGNLLYKYLHDQPHPIGATTTITYKQVYQYLSCLGVSPCEGWMNDNDTVRELTTARNMAYDKVYQDLVSSSNKGANYTNFDLIYLTSPLLDILTDWDAEGKNPAELIEPVDGFHPGQIAQALEAKWMYEHLEEAYPEFLGEVNPHNDDIQKVFGDQGGY</sequence>
<dbReference type="GO" id="GO:0009104">
    <property type="term" value="P:lipopolysaccharide catabolic process"/>
    <property type="evidence" value="ECO:0007669"/>
    <property type="project" value="TreeGrafter"/>
</dbReference>
<dbReference type="PANTHER" id="PTHR15010">
    <property type="entry name" value="ACYLOXYACYL HYDROLASE"/>
    <property type="match status" value="1"/>
</dbReference>